<evidence type="ECO:0000313" key="2">
    <source>
        <dbReference type="Proteomes" id="UP000499080"/>
    </source>
</evidence>
<dbReference type="Proteomes" id="UP000499080">
    <property type="component" value="Unassembled WGS sequence"/>
</dbReference>
<reference evidence="1 2" key="1">
    <citation type="journal article" date="2019" name="Sci. Rep.">
        <title>Orb-weaving spider Araneus ventricosus genome elucidates the spidroin gene catalogue.</title>
        <authorList>
            <person name="Kono N."/>
            <person name="Nakamura H."/>
            <person name="Ohtoshi R."/>
            <person name="Moran D.A.P."/>
            <person name="Shinohara A."/>
            <person name="Yoshida Y."/>
            <person name="Fujiwara M."/>
            <person name="Mori M."/>
            <person name="Tomita M."/>
            <person name="Arakawa K."/>
        </authorList>
    </citation>
    <scope>NUCLEOTIDE SEQUENCE [LARGE SCALE GENOMIC DNA]</scope>
</reference>
<gene>
    <name evidence="1" type="ORF">AVEN_35706_1</name>
</gene>
<evidence type="ECO:0000313" key="1">
    <source>
        <dbReference type="EMBL" id="GBM70527.1"/>
    </source>
</evidence>
<organism evidence="1 2">
    <name type="scientific">Araneus ventricosus</name>
    <name type="common">Orbweaver spider</name>
    <name type="synonym">Epeira ventricosa</name>
    <dbReference type="NCBI Taxonomy" id="182803"/>
    <lineage>
        <taxon>Eukaryota</taxon>
        <taxon>Metazoa</taxon>
        <taxon>Ecdysozoa</taxon>
        <taxon>Arthropoda</taxon>
        <taxon>Chelicerata</taxon>
        <taxon>Arachnida</taxon>
        <taxon>Araneae</taxon>
        <taxon>Araneomorphae</taxon>
        <taxon>Entelegynae</taxon>
        <taxon>Araneoidea</taxon>
        <taxon>Araneidae</taxon>
        <taxon>Araneus</taxon>
    </lineage>
</organism>
<keyword evidence="2" id="KW-1185">Reference proteome</keyword>
<sequence>MGIESMEPSKTLPSTGTYNRIIKYKDVKIVKCIISRNCYALKILVMYADNRLSGMLFGKNCYGKQASDVSPDSKGPRSRVLSSVLQHDLKQLEMFRRLFVQICRFS</sequence>
<name>A0A4Y2HYD1_ARAVE</name>
<accession>A0A4Y2HYD1</accession>
<protein>
    <submittedName>
        <fullName evidence="1">Uncharacterized protein</fullName>
    </submittedName>
</protein>
<comment type="caution">
    <text evidence="1">The sequence shown here is derived from an EMBL/GenBank/DDBJ whole genome shotgun (WGS) entry which is preliminary data.</text>
</comment>
<dbReference type="EMBL" id="BGPR01002256">
    <property type="protein sequence ID" value="GBM70527.1"/>
    <property type="molecule type" value="Genomic_DNA"/>
</dbReference>
<dbReference type="AlphaFoldDB" id="A0A4Y2HYD1"/>
<proteinExistence type="predicted"/>